<evidence type="ECO:0000256" key="4">
    <source>
        <dbReference type="ARBA" id="ARBA00015561"/>
    </source>
</evidence>
<dbReference type="GO" id="GO:0006488">
    <property type="term" value="P:dolichol-linked oligosaccharide biosynthetic process"/>
    <property type="evidence" value="ECO:0007669"/>
    <property type="project" value="EnsemblFungi"/>
</dbReference>
<keyword evidence="8 14" id="KW-0256">Endoplasmic reticulum</keyword>
<protein>
    <recommendedName>
        <fullName evidence="4 14">Dol-P-Man:Man(5)GlcNAc(2)-PP-Dol alpha-1,3-mannosyltransferase</fullName>
        <ecNumber evidence="3 14">2.4.1.258</ecNumber>
    </recommendedName>
    <alternativeName>
        <fullName evidence="14">Dol-P-Man-dependent alpha(1-3)-mannosyltransferase</fullName>
    </alternativeName>
</protein>
<dbReference type="UniPathway" id="UPA00378"/>
<dbReference type="HOGENOM" id="CLU_035382_3_0_1"/>
<dbReference type="EMBL" id="HE978315">
    <property type="protein sequence ID" value="CCK68668.1"/>
    <property type="molecule type" value="Genomic_DNA"/>
</dbReference>
<evidence type="ECO:0000256" key="13">
    <source>
        <dbReference type="ARBA" id="ARBA00093457"/>
    </source>
</evidence>
<evidence type="ECO:0000256" key="5">
    <source>
        <dbReference type="ARBA" id="ARBA00022676"/>
    </source>
</evidence>
<proteinExistence type="inferred from homology"/>
<keyword evidence="5 14" id="KW-0328">Glycosyltransferase</keyword>
<evidence type="ECO:0000256" key="7">
    <source>
        <dbReference type="ARBA" id="ARBA00022692"/>
    </source>
</evidence>
<dbReference type="OMA" id="PERYGIH"/>
<comment type="similarity">
    <text evidence="13">Belongs to the glycosyltransferase ALG3 family.</text>
</comment>
<keyword evidence="10 14" id="KW-0472">Membrane</keyword>
<comment type="function">
    <text evidence="11 14">Dol-P-Man:Man(5)GlcNAc(2)-PP-Dol alpha-1,3-mannosyltransferase that operates in the biosynthetic pathway of dolichol-linked oligosaccharides, the glycan precursors employed in protein asparagine (N)-glycosylation. The assembly of dolichol-linked oligosaccharides begins on the cytosolic side of the endoplasmic reticulum membrane and finishes in its lumen. The sequential addition of sugars to dolichol pyrophosphate produces dolichol-linked oligosaccharides containing fourteen sugars, including two GlcNAcs, nine mannoses and three glucoses. Once assembled, the oligosaccharide is transferred from the lipid to nascent proteins by oligosaccharyltransferases. In the lumen of the endoplasmic reticulum, adds the first dolichyl beta-D-mannosyl phosphate derived mannose in an alpha-1,3 linkage to Man(5)GlcNAc(2)-PP-dolichol to produce Man(6)GlcNAc(2)-PP-dolichol.</text>
</comment>
<dbReference type="STRING" id="1071383.J7RGJ6"/>
<dbReference type="eggNOG" id="KOG2762">
    <property type="taxonomic scope" value="Eukaryota"/>
</dbReference>
<keyword evidence="9 14" id="KW-1133">Transmembrane helix</keyword>
<dbReference type="AlphaFoldDB" id="J7RGJ6"/>
<evidence type="ECO:0000256" key="14">
    <source>
        <dbReference type="RuleBase" id="RU364047"/>
    </source>
</evidence>
<feature type="transmembrane region" description="Helical" evidence="14">
    <location>
        <begin position="239"/>
        <end position="262"/>
    </location>
</feature>
<comment type="pathway">
    <text evidence="2 14">Protein modification; protein glycosylation.</text>
</comment>
<keyword evidence="16" id="KW-1185">Reference proteome</keyword>
<name>J7RGJ6_HUIN7</name>
<dbReference type="Pfam" id="PF05208">
    <property type="entry name" value="ALG3"/>
    <property type="match status" value="1"/>
</dbReference>
<evidence type="ECO:0000256" key="11">
    <source>
        <dbReference type="ARBA" id="ARBA00044743"/>
    </source>
</evidence>
<evidence type="ECO:0000256" key="9">
    <source>
        <dbReference type="ARBA" id="ARBA00022989"/>
    </source>
</evidence>
<comment type="subcellular location">
    <subcellularLocation>
        <location evidence="1 14">Endoplasmic reticulum membrane</location>
        <topology evidence="1 14">Multi-pass membrane protein</topology>
    </subcellularLocation>
</comment>
<evidence type="ECO:0000313" key="15">
    <source>
        <dbReference type="EMBL" id="CCK68668.1"/>
    </source>
</evidence>
<dbReference type="KEGG" id="kng:KNAG_0B02260"/>
<dbReference type="GO" id="GO:0005789">
    <property type="term" value="C:endoplasmic reticulum membrane"/>
    <property type="evidence" value="ECO:0007669"/>
    <property type="project" value="UniProtKB-SubCell"/>
</dbReference>
<gene>
    <name evidence="15" type="primary">KNAG0B02260</name>
    <name evidence="15" type="ordered locus">KNAG_0B02260</name>
</gene>
<feature type="transmembrane region" description="Helical" evidence="14">
    <location>
        <begin position="299"/>
        <end position="318"/>
    </location>
</feature>
<keyword evidence="6 14" id="KW-0808">Transferase</keyword>
<feature type="transmembrane region" description="Helical" evidence="14">
    <location>
        <begin position="169"/>
        <end position="191"/>
    </location>
</feature>
<evidence type="ECO:0000256" key="2">
    <source>
        <dbReference type="ARBA" id="ARBA00004922"/>
    </source>
</evidence>
<dbReference type="RefSeq" id="XP_022462914.1">
    <property type="nucleotide sequence ID" value="XM_022611512.1"/>
</dbReference>
<evidence type="ECO:0000256" key="8">
    <source>
        <dbReference type="ARBA" id="ARBA00022824"/>
    </source>
</evidence>
<evidence type="ECO:0000256" key="6">
    <source>
        <dbReference type="ARBA" id="ARBA00022679"/>
    </source>
</evidence>
<evidence type="ECO:0000313" key="16">
    <source>
        <dbReference type="Proteomes" id="UP000006310"/>
    </source>
</evidence>
<feature type="transmembrane region" description="Helical" evidence="14">
    <location>
        <begin position="417"/>
        <end position="439"/>
    </location>
</feature>
<dbReference type="Proteomes" id="UP000006310">
    <property type="component" value="Chromosome 2"/>
</dbReference>
<dbReference type="EC" id="2.4.1.258" evidence="3 14"/>
<keyword evidence="7 14" id="KW-0812">Transmembrane</keyword>
<organism evidence="15 16">
    <name type="scientific">Huiozyma naganishii (strain ATCC MYA-139 / BCRC 22969 / CBS 8797 / KCTC 17520 / NBRC 10181 / NCYC 3082 / Yp74L-3)</name>
    <name type="common">Yeast</name>
    <name type="synonym">Kazachstania naganishii</name>
    <dbReference type="NCBI Taxonomy" id="1071383"/>
    <lineage>
        <taxon>Eukaryota</taxon>
        <taxon>Fungi</taxon>
        <taxon>Dikarya</taxon>
        <taxon>Ascomycota</taxon>
        <taxon>Saccharomycotina</taxon>
        <taxon>Saccharomycetes</taxon>
        <taxon>Saccharomycetales</taxon>
        <taxon>Saccharomycetaceae</taxon>
        <taxon>Huiozyma</taxon>
    </lineage>
</organism>
<evidence type="ECO:0000256" key="10">
    <source>
        <dbReference type="ARBA" id="ARBA00023136"/>
    </source>
</evidence>
<reference evidence="16" key="2">
    <citation type="submission" date="2012-08" db="EMBL/GenBank/DDBJ databases">
        <title>Genome sequence of Kazachstania naganishii.</title>
        <authorList>
            <person name="Gordon J.L."/>
            <person name="Armisen D."/>
            <person name="Proux-Wera E."/>
            <person name="OhEigeartaigh S.S."/>
            <person name="Byrne K.P."/>
            <person name="Wolfe K.H."/>
        </authorList>
    </citation>
    <scope>NUCLEOTIDE SEQUENCE [LARGE SCALE GENOMIC DNA]</scope>
    <source>
        <strain evidence="16">ATCC MYA-139 / BCRC 22969 / CBS 8797 / CCRC 22969 / KCTC 17520 / NBRC 10181 / NCYC 3082</strain>
    </source>
</reference>
<feature type="transmembrane region" description="Helical" evidence="14">
    <location>
        <begin position="350"/>
        <end position="368"/>
    </location>
</feature>
<evidence type="ECO:0000256" key="12">
    <source>
        <dbReference type="ARBA" id="ARBA00049506"/>
    </source>
</evidence>
<feature type="transmembrane region" description="Helical" evidence="14">
    <location>
        <begin position="130"/>
        <end position="149"/>
    </location>
</feature>
<feature type="transmembrane region" description="Helical" evidence="14">
    <location>
        <begin position="203"/>
        <end position="233"/>
    </location>
</feature>
<dbReference type="GeneID" id="34524318"/>
<sequence length="449" mass="52232">MATTKVEGTTDAEEKPKEFVRPPFDPVGDIKKGITHMLFNPDATLILLPILLLGESMALKFITKQIPYTEIDYEAYMEQIDMIVKDKNLNYAEIRGGTGPLVYPAGHVWIYRFMYWVTNGMEDLAMGQQFFRYLYIGTLFFQLLTYYELQIQPWCVVLACLSKRLHSIFILRLFNDCFETFFMVSSIYFFVKACKSKRRTPWVTLASVAYTFAVSVKMNGLLFLPGVLVAIYLLTDGNLITSMTYVLGMAAWQIVVATPFLLHFPREYISGAFNFERQFFHHWSINWQFISEDVFLGQLFQRGLLITHIVLLVILILFKHVEIIPDGIKSLVQPRTSVHKLSSTELVNTVPFILIMSNFIGIICARSLHYQFLSWYHWTIPILIHWSKLPFFIGPIWYVCHEWCWNSYPPNDTASVLLFFCNTSLLSIILLVENFKFYLDTALEEKKMQ</sequence>
<dbReference type="PANTHER" id="PTHR12646">
    <property type="entry name" value="NOT56 - RELATED"/>
    <property type="match status" value="1"/>
</dbReference>
<comment type="catalytic activity">
    <reaction evidence="12 14">
        <text>an alpha-D-Man-(1-&gt;2)-alpha-D-Man-(1-&gt;2)-alpha-D-Man-(1-&gt;3)-[alpha-D-Man-(1-&gt;6)]-beta-D-Man-(1-&gt;4)-beta-D-GlcNAc-(1-&gt;4)-alpha-D-GlcNAc-diphospho-di-trans,poly-cis-dolichol + a di-trans,poly-cis-dolichyl beta-D-mannosyl phosphate = an alpha-D-Man-(1-&gt;2)-alpha-D-Man-(1-&gt;2)-alpha-D-Man-(1-&gt;3)-[alpha-D-Man-(1-&gt;3)-alpha-D-Man-(1-&gt;6)]-beta-D-Man-(1-&gt;4)-beta-D-GlcNAc-(1-&gt;4)-alpha-D-GlcNAc-diphospho-di-trans,poly-cis-dolichol + a di-trans,poly-cis-dolichyl phosphate + H(+)</text>
        <dbReference type="Rhea" id="RHEA:29527"/>
        <dbReference type="Rhea" id="RHEA-COMP:19498"/>
        <dbReference type="Rhea" id="RHEA-COMP:19501"/>
        <dbReference type="Rhea" id="RHEA-COMP:19516"/>
        <dbReference type="Rhea" id="RHEA-COMP:19517"/>
        <dbReference type="ChEBI" id="CHEBI:15378"/>
        <dbReference type="ChEBI" id="CHEBI:57683"/>
        <dbReference type="ChEBI" id="CHEBI:58211"/>
        <dbReference type="ChEBI" id="CHEBI:132515"/>
        <dbReference type="ChEBI" id="CHEBI:132516"/>
        <dbReference type="EC" id="2.4.1.258"/>
    </reaction>
    <physiologicalReaction direction="left-to-right" evidence="12 14">
        <dbReference type="Rhea" id="RHEA:29528"/>
    </physiologicalReaction>
</comment>
<dbReference type="InterPro" id="IPR007873">
    <property type="entry name" value="Glycosyltransferase_ALG3"/>
</dbReference>
<dbReference type="PANTHER" id="PTHR12646:SF0">
    <property type="entry name" value="DOL-P-MAN:MAN(5)GLCNAC(2)-PP-DOL ALPHA-1,3-MANNOSYLTRANSFERASE"/>
    <property type="match status" value="1"/>
</dbReference>
<evidence type="ECO:0000256" key="1">
    <source>
        <dbReference type="ARBA" id="ARBA00004477"/>
    </source>
</evidence>
<accession>J7RGJ6</accession>
<dbReference type="OrthoDB" id="20028at2759"/>
<feature type="transmembrane region" description="Helical" evidence="14">
    <location>
        <begin position="375"/>
        <end position="397"/>
    </location>
</feature>
<reference evidence="15 16" key="1">
    <citation type="journal article" date="2011" name="Proc. Natl. Acad. Sci. U.S.A.">
        <title>Evolutionary erosion of yeast sex chromosomes by mating-type switching accidents.</title>
        <authorList>
            <person name="Gordon J.L."/>
            <person name="Armisen D."/>
            <person name="Proux-Wera E."/>
            <person name="Oheigeartaigh S.S."/>
            <person name="Byrne K.P."/>
            <person name="Wolfe K.H."/>
        </authorList>
    </citation>
    <scope>NUCLEOTIDE SEQUENCE [LARGE SCALE GENOMIC DNA]</scope>
    <source>
        <strain evidence="16">ATCC MYA-139 / BCRC 22969 / CBS 8797 / CCRC 22969 / KCTC 17520 / NBRC 10181 / NCYC 3082</strain>
    </source>
</reference>
<dbReference type="GO" id="GO:0052925">
    <property type="term" value="F:dol-P-Man:Man(5)GlcNAc(2)-PP-Dol alpha-1,3-mannosyltransferase activity"/>
    <property type="evidence" value="ECO:0007669"/>
    <property type="project" value="UniProtKB-EC"/>
</dbReference>
<evidence type="ECO:0000256" key="3">
    <source>
        <dbReference type="ARBA" id="ARBA00011964"/>
    </source>
</evidence>